<accession>A0A1W1UPU2</accession>
<gene>
    <name evidence="1" type="ORF">SAMN00790413_04252</name>
</gene>
<protein>
    <submittedName>
        <fullName evidence="1">Uncharacterized protein</fullName>
    </submittedName>
</protein>
<dbReference type="Proteomes" id="UP000192582">
    <property type="component" value="Unassembled WGS sequence"/>
</dbReference>
<proteinExistence type="predicted"/>
<organism evidence="1 2">
    <name type="scientific">Deinococcus hopiensis KR-140</name>
    <dbReference type="NCBI Taxonomy" id="695939"/>
    <lineage>
        <taxon>Bacteria</taxon>
        <taxon>Thermotogati</taxon>
        <taxon>Deinococcota</taxon>
        <taxon>Deinococci</taxon>
        <taxon>Deinococcales</taxon>
        <taxon>Deinococcaceae</taxon>
        <taxon>Deinococcus</taxon>
    </lineage>
</organism>
<evidence type="ECO:0000313" key="1">
    <source>
        <dbReference type="EMBL" id="SMB83080.1"/>
    </source>
</evidence>
<name>A0A1W1UPU2_9DEIO</name>
<dbReference type="EMBL" id="FWWU01000006">
    <property type="protein sequence ID" value="SMB83080.1"/>
    <property type="molecule type" value="Genomic_DNA"/>
</dbReference>
<keyword evidence="2" id="KW-1185">Reference proteome</keyword>
<sequence>MLPRIDALVQKAISNVRADGRPSMAEALALATEVRNIVSLVIGQMLPQIEGTSARKLLSLVLAVLRQYNNPSLPLPPCGPTSRCRRCVGWSAVWNRRTRAGSSLGCRSKARTTCAIY</sequence>
<evidence type="ECO:0000313" key="2">
    <source>
        <dbReference type="Proteomes" id="UP000192582"/>
    </source>
</evidence>
<reference evidence="1 2" key="1">
    <citation type="submission" date="2017-04" db="EMBL/GenBank/DDBJ databases">
        <authorList>
            <person name="Afonso C.L."/>
            <person name="Miller P.J."/>
            <person name="Scott M.A."/>
            <person name="Spackman E."/>
            <person name="Goraichik I."/>
            <person name="Dimitrov K.M."/>
            <person name="Suarez D.L."/>
            <person name="Swayne D.E."/>
        </authorList>
    </citation>
    <scope>NUCLEOTIDE SEQUENCE [LARGE SCALE GENOMIC DNA]</scope>
    <source>
        <strain evidence="1 2">KR-140</strain>
    </source>
</reference>
<dbReference type="AlphaFoldDB" id="A0A1W1UPU2"/>